<gene>
    <name evidence="11" type="ORF">HCN56_02540</name>
</gene>
<evidence type="ECO:0000259" key="9">
    <source>
        <dbReference type="PROSITE" id="PS50893"/>
    </source>
</evidence>
<dbReference type="SMART" id="SM00382">
    <property type="entry name" value="AAA"/>
    <property type="match status" value="1"/>
</dbReference>
<accession>A0A7X6HXF5</accession>
<feature type="transmembrane region" description="Helical" evidence="8">
    <location>
        <begin position="143"/>
        <end position="163"/>
    </location>
</feature>
<evidence type="ECO:0000313" key="12">
    <source>
        <dbReference type="Proteomes" id="UP000578686"/>
    </source>
</evidence>
<dbReference type="GO" id="GO:0016887">
    <property type="term" value="F:ATP hydrolysis activity"/>
    <property type="evidence" value="ECO:0007669"/>
    <property type="project" value="InterPro"/>
</dbReference>
<keyword evidence="3" id="KW-0547">Nucleotide-binding</keyword>
<evidence type="ECO:0000256" key="5">
    <source>
        <dbReference type="ARBA" id="ARBA00022989"/>
    </source>
</evidence>
<keyword evidence="6 8" id="KW-0472">Membrane</keyword>
<dbReference type="AlphaFoldDB" id="A0A7X6HXF5"/>
<evidence type="ECO:0000256" key="1">
    <source>
        <dbReference type="ARBA" id="ARBA00004651"/>
    </source>
</evidence>
<evidence type="ECO:0000313" key="11">
    <source>
        <dbReference type="EMBL" id="NJQ04486.1"/>
    </source>
</evidence>
<feature type="transmembrane region" description="Helical" evidence="8">
    <location>
        <begin position="70"/>
        <end position="96"/>
    </location>
</feature>
<evidence type="ECO:0000256" key="7">
    <source>
        <dbReference type="SAM" id="MobiDB-lite"/>
    </source>
</evidence>
<dbReference type="PROSITE" id="PS50929">
    <property type="entry name" value="ABC_TM1F"/>
    <property type="match status" value="1"/>
</dbReference>
<dbReference type="EMBL" id="JAAVJD010000008">
    <property type="protein sequence ID" value="NJQ04486.1"/>
    <property type="molecule type" value="Genomic_DNA"/>
</dbReference>
<sequence length="617" mass="62960">MTARQSAAEGVAGPPPVTANALLSGGARQARGRLLLLTVLMLVRGGLALAAPALLATAVDAMLTGGSLRPALLCGAVLVGGAVLETLLSPLAATASARGTRWLRLRAMRHFLGLGARPPLQEGEAVTHLTQAAPQAGSLPVSAVSWAVSLSGALGGFVALWLIDWQVGLAFTVAVPVVVLLAKLFVGRAVRAHDAYLAAQAGIATRLMTALSGARTIRACGTLQAENERVLAPLADVSAAGRRMWGLQRNVVWQLTLLASLTEATVLAVAGLGVVHGRVSPGAMLAVIGYLALAFQGVQQIEGLYGLAMARSAAGRIARALSAPAVDYGDRPVPAGPGALSLRSVTVLAAGQRTAAGEGGGSDSGEATDAGSGNGAPLLDRLDLEIPGGSAVGLVGLTGSGKSLLARLPGRLTDPDAGEVLLDGVPVRELSRAALRSAVTYAFEEPRLVGATLADALGYGAQEGSGRTPDVRAAAVAARADRFVRLLPEGYDTPLADAPMSGGERQRLGLARTLARDARVYVLDDATSGLDTVTEAEVSAALTSALAGRTRLVVARRVATAARCDLVAWLADGRVRELAPHRELWRHAEYRAVFGAGEGDAAENAPTTGEEAACPAR</sequence>
<feature type="domain" description="ABC transporter" evidence="9">
    <location>
        <begin position="342"/>
        <end position="597"/>
    </location>
</feature>
<dbReference type="GO" id="GO:0034040">
    <property type="term" value="F:ATPase-coupled lipid transmembrane transporter activity"/>
    <property type="evidence" value="ECO:0007669"/>
    <property type="project" value="TreeGrafter"/>
</dbReference>
<feature type="transmembrane region" description="Helical" evidence="8">
    <location>
        <begin position="169"/>
        <end position="186"/>
    </location>
</feature>
<comment type="caution">
    <text evidence="11">The sequence shown here is derived from an EMBL/GenBank/DDBJ whole genome shotgun (WGS) entry which is preliminary data.</text>
</comment>
<proteinExistence type="predicted"/>
<reference evidence="11 12" key="1">
    <citation type="submission" date="2020-03" db="EMBL/GenBank/DDBJ databases">
        <title>Draft genome of Streptomyces sp. ventii, isolated from the Axial Seamount in the Pacific Ocean, and resequencing of the two type strains Streptomyces lonarensis strain NCL 716 and Streptomyces bohaiensis strain 11A07.</title>
        <authorList>
            <person name="Loughran R.M."/>
            <person name="Pfannmuller K.M."/>
            <person name="Wasson B.J."/>
            <person name="Deadmond M.C."/>
            <person name="Paddock B.E."/>
            <person name="Koyack M.J."/>
            <person name="Gallegos D.A."/>
            <person name="Mitchell E.A."/>
            <person name="Ushijima B."/>
            <person name="Saw J.H."/>
            <person name="Mcphail K.L."/>
            <person name="Videau P."/>
        </authorList>
    </citation>
    <scope>NUCLEOTIDE SEQUENCE [LARGE SCALE GENOMIC DNA]</scope>
    <source>
        <strain evidence="11 12">NCL716</strain>
    </source>
</reference>
<keyword evidence="2 8" id="KW-0812">Transmembrane</keyword>
<evidence type="ECO:0000256" key="3">
    <source>
        <dbReference type="ARBA" id="ARBA00022741"/>
    </source>
</evidence>
<dbReference type="InterPro" id="IPR017871">
    <property type="entry name" value="ABC_transporter-like_CS"/>
</dbReference>
<evidence type="ECO:0000259" key="10">
    <source>
        <dbReference type="PROSITE" id="PS50929"/>
    </source>
</evidence>
<dbReference type="PROSITE" id="PS00211">
    <property type="entry name" value="ABC_TRANSPORTER_1"/>
    <property type="match status" value="1"/>
</dbReference>
<dbReference type="InterPro" id="IPR039421">
    <property type="entry name" value="Type_1_exporter"/>
</dbReference>
<dbReference type="SUPFAM" id="SSF52540">
    <property type="entry name" value="P-loop containing nucleoside triphosphate hydrolases"/>
    <property type="match status" value="1"/>
</dbReference>
<evidence type="ECO:0000256" key="6">
    <source>
        <dbReference type="ARBA" id="ARBA00023136"/>
    </source>
</evidence>
<evidence type="ECO:0000256" key="4">
    <source>
        <dbReference type="ARBA" id="ARBA00022840"/>
    </source>
</evidence>
<dbReference type="GO" id="GO:0140359">
    <property type="term" value="F:ABC-type transporter activity"/>
    <property type="evidence" value="ECO:0007669"/>
    <property type="project" value="InterPro"/>
</dbReference>
<organism evidence="11 12">
    <name type="scientific">Streptomyces lonarensis</name>
    <dbReference type="NCBI Taxonomy" id="700599"/>
    <lineage>
        <taxon>Bacteria</taxon>
        <taxon>Bacillati</taxon>
        <taxon>Actinomycetota</taxon>
        <taxon>Actinomycetes</taxon>
        <taxon>Kitasatosporales</taxon>
        <taxon>Streptomycetaceae</taxon>
        <taxon>Streptomyces</taxon>
    </lineage>
</organism>
<feature type="domain" description="ABC transmembrane type-1" evidence="10">
    <location>
        <begin position="35"/>
        <end position="310"/>
    </location>
</feature>
<keyword evidence="4 11" id="KW-0067">ATP-binding</keyword>
<dbReference type="SUPFAM" id="SSF90123">
    <property type="entry name" value="ABC transporter transmembrane region"/>
    <property type="match status" value="1"/>
</dbReference>
<dbReference type="InterPro" id="IPR027417">
    <property type="entry name" value="P-loop_NTPase"/>
</dbReference>
<dbReference type="Gene3D" id="1.20.1560.10">
    <property type="entry name" value="ABC transporter type 1, transmembrane domain"/>
    <property type="match status" value="1"/>
</dbReference>
<dbReference type="CDD" id="cd03228">
    <property type="entry name" value="ABCC_MRP_Like"/>
    <property type="match status" value="1"/>
</dbReference>
<feature type="transmembrane region" description="Helical" evidence="8">
    <location>
        <begin position="251"/>
        <end position="273"/>
    </location>
</feature>
<feature type="region of interest" description="Disordered" evidence="7">
    <location>
        <begin position="354"/>
        <end position="374"/>
    </location>
</feature>
<dbReference type="PANTHER" id="PTHR24221:SF654">
    <property type="entry name" value="ATP-BINDING CASSETTE SUB-FAMILY B MEMBER 6"/>
    <property type="match status" value="1"/>
</dbReference>
<dbReference type="PANTHER" id="PTHR24221">
    <property type="entry name" value="ATP-BINDING CASSETTE SUB-FAMILY B"/>
    <property type="match status" value="1"/>
</dbReference>
<name>A0A7X6HXF5_9ACTN</name>
<dbReference type="RefSeq" id="WP_167967785.1">
    <property type="nucleotide sequence ID" value="NZ_BHZG01000013.1"/>
</dbReference>
<dbReference type="Proteomes" id="UP000578686">
    <property type="component" value="Unassembled WGS sequence"/>
</dbReference>
<evidence type="ECO:0000256" key="2">
    <source>
        <dbReference type="ARBA" id="ARBA00022692"/>
    </source>
</evidence>
<dbReference type="Pfam" id="PF00664">
    <property type="entry name" value="ABC_membrane"/>
    <property type="match status" value="1"/>
</dbReference>
<feature type="transmembrane region" description="Helical" evidence="8">
    <location>
        <begin position="34"/>
        <end position="58"/>
    </location>
</feature>
<dbReference type="InterPro" id="IPR036640">
    <property type="entry name" value="ABC1_TM_sf"/>
</dbReference>
<dbReference type="InterPro" id="IPR003593">
    <property type="entry name" value="AAA+_ATPase"/>
</dbReference>
<keyword evidence="5 8" id="KW-1133">Transmembrane helix</keyword>
<protein>
    <submittedName>
        <fullName evidence="11">ABC transporter ATP-binding protein</fullName>
    </submittedName>
</protein>
<dbReference type="GO" id="GO:0005524">
    <property type="term" value="F:ATP binding"/>
    <property type="evidence" value="ECO:0007669"/>
    <property type="project" value="UniProtKB-KW"/>
</dbReference>
<dbReference type="GO" id="GO:0005886">
    <property type="term" value="C:plasma membrane"/>
    <property type="evidence" value="ECO:0007669"/>
    <property type="project" value="UniProtKB-SubCell"/>
</dbReference>
<dbReference type="Gene3D" id="3.40.50.300">
    <property type="entry name" value="P-loop containing nucleotide triphosphate hydrolases"/>
    <property type="match status" value="1"/>
</dbReference>
<evidence type="ECO:0000256" key="8">
    <source>
        <dbReference type="SAM" id="Phobius"/>
    </source>
</evidence>
<comment type="subcellular location">
    <subcellularLocation>
        <location evidence="1">Cell membrane</location>
        <topology evidence="1">Multi-pass membrane protein</topology>
    </subcellularLocation>
</comment>
<dbReference type="InterPro" id="IPR011527">
    <property type="entry name" value="ABC1_TM_dom"/>
</dbReference>
<dbReference type="PROSITE" id="PS50893">
    <property type="entry name" value="ABC_TRANSPORTER_2"/>
    <property type="match status" value="1"/>
</dbReference>
<keyword evidence="12" id="KW-1185">Reference proteome</keyword>
<dbReference type="InterPro" id="IPR003439">
    <property type="entry name" value="ABC_transporter-like_ATP-bd"/>
</dbReference>
<dbReference type="Pfam" id="PF00005">
    <property type="entry name" value="ABC_tran"/>
    <property type="match status" value="1"/>
</dbReference>